<dbReference type="GO" id="GO:0019646">
    <property type="term" value="P:aerobic electron transport chain"/>
    <property type="evidence" value="ECO:0007669"/>
    <property type="project" value="InterPro"/>
</dbReference>
<protein>
    <submittedName>
        <fullName evidence="14">Unannotated protein</fullName>
    </submittedName>
</protein>
<evidence type="ECO:0000256" key="11">
    <source>
        <dbReference type="ARBA" id="ARBA00023136"/>
    </source>
</evidence>
<dbReference type="GO" id="GO:0009055">
    <property type="term" value="F:electron transfer activity"/>
    <property type="evidence" value="ECO:0007669"/>
    <property type="project" value="InterPro"/>
</dbReference>
<dbReference type="AlphaFoldDB" id="A0A6J6HVV5"/>
<keyword evidence="11 13" id="KW-0472">Membrane</keyword>
<dbReference type="GO" id="GO:0005886">
    <property type="term" value="C:plasma membrane"/>
    <property type="evidence" value="ECO:0007669"/>
    <property type="project" value="UniProtKB-SubCell"/>
</dbReference>
<keyword evidence="2" id="KW-0813">Transport</keyword>
<proteinExistence type="predicted"/>
<feature type="transmembrane region" description="Helical" evidence="13">
    <location>
        <begin position="52"/>
        <end position="70"/>
    </location>
</feature>
<keyword evidence="6 13" id="KW-0812">Transmembrane</keyword>
<feature type="region of interest" description="Disordered" evidence="12">
    <location>
        <begin position="437"/>
        <end position="469"/>
    </location>
</feature>
<evidence type="ECO:0000256" key="8">
    <source>
        <dbReference type="ARBA" id="ARBA00022982"/>
    </source>
</evidence>
<dbReference type="InterPro" id="IPR002585">
    <property type="entry name" value="Cyt-d_ubiquinol_oxidase_su_1"/>
</dbReference>
<evidence type="ECO:0000256" key="7">
    <source>
        <dbReference type="ARBA" id="ARBA00022723"/>
    </source>
</evidence>
<feature type="transmembrane region" description="Helical" evidence="13">
    <location>
        <begin position="90"/>
        <end position="112"/>
    </location>
</feature>
<feature type="transmembrane region" description="Helical" evidence="13">
    <location>
        <begin position="408"/>
        <end position="430"/>
    </location>
</feature>
<feature type="transmembrane region" description="Helical" evidence="13">
    <location>
        <begin position="221"/>
        <end position="241"/>
    </location>
</feature>
<dbReference type="GO" id="GO:0020037">
    <property type="term" value="F:heme binding"/>
    <property type="evidence" value="ECO:0007669"/>
    <property type="project" value="TreeGrafter"/>
</dbReference>
<feature type="transmembrane region" description="Helical" evidence="13">
    <location>
        <begin position="20"/>
        <end position="40"/>
    </location>
</feature>
<comment type="subcellular location">
    <subcellularLocation>
        <location evidence="1">Cell inner membrane</location>
        <topology evidence="1">Multi-pass membrane protein</topology>
    </subcellularLocation>
</comment>
<dbReference type="PANTHER" id="PTHR30365:SF0">
    <property type="entry name" value="CYTOCHROME BD-I UBIQUINOL OXIDASE SUBUNIT 1"/>
    <property type="match status" value="1"/>
</dbReference>
<feature type="transmembrane region" description="Helical" evidence="13">
    <location>
        <begin position="185"/>
        <end position="209"/>
    </location>
</feature>
<dbReference type="GO" id="GO:0046872">
    <property type="term" value="F:metal ion binding"/>
    <property type="evidence" value="ECO:0007669"/>
    <property type="project" value="UniProtKB-KW"/>
</dbReference>
<sequence length="469" mass="52510">MSVELLHRIQFALTVTFHFIFPPLSLGVGLILIIFGMKSVRTKDPKWRQLSTFWVKIYGLIFAMGIATGIVQEFEFGTNWSQYSRFVGNIFGSLLAAEGIFAFMLEGGFLGLMLFGGTRLGNRMWLFATTMVVAGATFSATWIVMANSWMQTPEGFEIRDVGQGPQAFMTSFQDVVFTPSFLPRILHVIAACWMVGSSLVLSVGAYYLLKKRHVELAKTMIRVALPVFTVMAILQVAVFGANQATEVAVNQPAKLGAMEGLYQTESCAPLYLFGWTNPDTETTTGVSIPCLLSFLTDKKFDGTVTGLEATPRDEWPNTNLVFQVYHLMIDLGMLFILIGALACGLWIWKRKIWNQRWLLWVLVSSVVLTEIATAAGWWTAEFSRQPWIVWQVLKTSDAYSPNVSFGQVVFSIAMFVVLYIIVFVVFLRLLDRRIKEGPPPPPDEEETASLPDSFGEIFRRRSRVSSGGD</sequence>
<evidence type="ECO:0000256" key="3">
    <source>
        <dbReference type="ARBA" id="ARBA00022475"/>
    </source>
</evidence>
<dbReference type="GO" id="GO:0016682">
    <property type="term" value="F:oxidoreductase activity, acting on diphenols and related substances as donors, oxygen as acceptor"/>
    <property type="evidence" value="ECO:0007669"/>
    <property type="project" value="TreeGrafter"/>
</dbReference>
<dbReference type="Pfam" id="PF01654">
    <property type="entry name" value="Cyt_bd_oxida_I"/>
    <property type="match status" value="1"/>
</dbReference>
<evidence type="ECO:0000256" key="1">
    <source>
        <dbReference type="ARBA" id="ARBA00004429"/>
    </source>
</evidence>
<evidence type="ECO:0000256" key="9">
    <source>
        <dbReference type="ARBA" id="ARBA00022989"/>
    </source>
</evidence>
<evidence type="ECO:0000256" key="13">
    <source>
        <dbReference type="SAM" id="Phobius"/>
    </source>
</evidence>
<evidence type="ECO:0000256" key="5">
    <source>
        <dbReference type="ARBA" id="ARBA00022617"/>
    </source>
</evidence>
<keyword evidence="7" id="KW-0479">Metal-binding</keyword>
<evidence type="ECO:0000256" key="4">
    <source>
        <dbReference type="ARBA" id="ARBA00022519"/>
    </source>
</evidence>
<dbReference type="PANTHER" id="PTHR30365">
    <property type="entry name" value="CYTOCHROME D UBIQUINOL OXIDASE"/>
    <property type="match status" value="1"/>
</dbReference>
<feature type="transmembrane region" description="Helical" evidence="13">
    <location>
        <begin position="324"/>
        <end position="348"/>
    </location>
</feature>
<evidence type="ECO:0000256" key="6">
    <source>
        <dbReference type="ARBA" id="ARBA00022692"/>
    </source>
</evidence>
<accession>A0A6J6HVV5</accession>
<feature type="transmembrane region" description="Helical" evidence="13">
    <location>
        <begin position="357"/>
        <end position="380"/>
    </location>
</feature>
<keyword evidence="5" id="KW-0349">Heme</keyword>
<evidence type="ECO:0000313" key="14">
    <source>
        <dbReference type="EMBL" id="CAB4617320.1"/>
    </source>
</evidence>
<keyword evidence="4" id="KW-0997">Cell inner membrane</keyword>
<evidence type="ECO:0000256" key="10">
    <source>
        <dbReference type="ARBA" id="ARBA00023004"/>
    </source>
</evidence>
<keyword evidence="9 13" id="KW-1133">Transmembrane helix</keyword>
<keyword evidence="8" id="KW-0249">Electron transport</keyword>
<reference evidence="14" key="1">
    <citation type="submission" date="2020-05" db="EMBL/GenBank/DDBJ databases">
        <authorList>
            <person name="Chiriac C."/>
            <person name="Salcher M."/>
            <person name="Ghai R."/>
            <person name="Kavagutti S V."/>
        </authorList>
    </citation>
    <scope>NUCLEOTIDE SEQUENCE</scope>
</reference>
<keyword evidence="3" id="KW-1003">Cell membrane</keyword>
<feature type="transmembrane region" description="Helical" evidence="13">
    <location>
        <begin position="124"/>
        <end position="145"/>
    </location>
</feature>
<dbReference type="PIRSF" id="PIRSF006446">
    <property type="entry name" value="Cyt_quinol_oxidase_1"/>
    <property type="match status" value="1"/>
</dbReference>
<name>A0A6J6HVV5_9ZZZZ</name>
<evidence type="ECO:0000256" key="12">
    <source>
        <dbReference type="SAM" id="MobiDB-lite"/>
    </source>
</evidence>
<organism evidence="14">
    <name type="scientific">freshwater metagenome</name>
    <dbReference type="NCBI Taxonomy" id="449393"/>
    <lineage>
        <taxon>unclassified sequences</taxon>
        <taxon>metagenomes</taxon>
        <taxon>ecological metagenomes</taxon>
    </lineage>
</organism>
<gene>
    <name evidence="14" type="ORF">UFOPK1827_01704</name>
</gene>
<dbReference type="GO" id="GO:0070069">
    <property type="term" value="C:cytochrome complex"/>
    <property type="evidence" value="ECO:0007669"/>
    <property type="project" value="InterPro"/>
</dbReference>
<dbReference type="EMBL" id="CAEZUO010000111">
    <property type="protein sequence ID" value="CAB4617320.1"/>
    <property type="molecule type" value="Genomic_DNA"/>
</dbReference>
<keyword evidence="10" id="KW-0408">Iron</keyword>
<evidence type="ECO:0000256" key="2">
    <source>
        <dbReference type="ARBA" id="ARBA00022448"/>
    </source>
</evidence>